<dbReference type="Proteomes" id="UP000321525">
    <property type="component" value="Unassembled WGS sequence"/>
</dbReference>
<evidence type="ECO:0000313" key="3">
    <source>
        <dbReference type="Proteomes" id="UP000321525"/>
    </source>
</evidence>
<reference evidence="2 4" key="1">
    <citation type="submission" date="2019-07" db="EMBL/GenBank/DDBJ databases">
        <title>Genomes of sea-ice associated Colwellia species.</title>
        <authorList>
            <person name="Bowman J.P."/>
        </authorList>
    </citation>
    <scope>NUCLEOTIDE SEQUENCE [LARGE SCALE GENOMIC DNA]</scope>
    <source>
        <strain evidence="1 3">ACAM 607</strain>
        <strain evidence="2 4">IC036</strain>
    </source>
</reference>
<sequence>MQSQTNLPEYLTDDFSMYLENMNSLSDPENPELLSNYLSNLFEQLKQMPLLFNGMVDQLAMAISTKVRIDSKNLSTLELNDEPEWANVKPFVGVHADARACITEIMAHAEEDLKKAVLLIHFYNGYDATPLKAEEDEYAQVDDDDESNDYDENY</sequence>
<dbReference type="RefSeq" id="WP_146799373.1">
    <property type="nucleotide sequence ID" value="NZ_VOLP01000011.1"/>
</dbReference>
<dbReference type="OrthoDB" id="6384638at2"/>
<dbReference type="EMBL" id="VOLR01000010">
    <property type="protein sequence ID" value="TWX60197.1"/>
    <property type="molecule type" value="Genomic_DNA"/>
</dbReference>
<dbReference type="EMBL" id="VOLQ01000009">
    <property type="protein sequence ID" value="TWX69010.1"/>
    <property type="molecule type" value="Genomic_DNA"/>
</dbReference>
<dbReference type="AlphaFoldDB" id="A0A5C6QK06"/>
<evidence type="ECO:0000313" key="1">
    <source>
        <dbReference type="EMBL" id="TWX60197.1"/>
    </source>
</evidence>
<protein>
    <submittedName>
        <fullName evidence="2">Uncharacterized protein</fullName>
    </submittedName>
</protein>
<accession>A0A5C6QK06</accession>
<proteinExistence type="predicted"/>
<evidence type="ECO:0000313" key="4">
    <source>
        <dbReference type="Proteomes" id="UP000321917"/>
    </source>
</evidence>
<comment type="caution">
    <text evidence="2">The sequence shown here is derived from an EMBL/GenBank/DDBJ whole genome shotgun (WGS) entry which is preliminary data.</text>
</comment>
<keyword evidence="3" id="KW-1185">Reference proteome</keyword>
<organism evidence="2 4">
    <name type="scientific">Colwellia hornerae</name>
    <dbReference type="NCBI Taxonomy" id="89402"/>
    <lineage>
        <taxon>Bacteria</taxon>
        <taxon>Pseudomonadati</taxon>
        <taxon>Pseudomonadota</taxon>
        <taxon>Gammaproteobacteria</taxon>
        <taxon>Alteromonadales</taxon>
        <taxon>Colwelliaceae</taxon>
        <taxon>Colwellia</taxon>
    </lineage>
</organism>
<gene>
    <name evidence="1" type="ORF">ESZ26_08795</name>
    <name evidence="2" type="ORF">ESZ27_06635</name>
</gene>
<name>A0A5C6QK06_9GAMM</name>
<evidence type="ECO:0000313" key="2">
    <source>
        <dbReference type="EMBL" id="TWX69010.1"/>
    </source>
</evidence>
<dbReference type="Proteomes" id="UP000321917">
    <property type="component" value="Unassembled WGS sequence"/>
</dbReference>